<feature type="compositionally biased region" description="Low complexity" evidence="2">
    <location>
        <begin position="313"/>
        <end position="327"/>
    </location>
</feature>
<accession>A0ABV7FGZ3</accession>
<evidence type="ECO:0000313" key="5">
    <source>
        <dbReference type="Proteomes" id="UP001595555"/>
    </source>
</evidence>
<dbReference type="Proteomes" id="UP001595555">
    <property type="component" value="Unassembled WGS sequence"/>
</dbReference>
<dbReference type="PANTHER" id="PTHR30329:SF17">
    <property type="entry name" value="LIPOPROTEIN YFIB-RELATED"/>
    <property type="match status" value="1"/>
</dbReference>
<dbReference type="SUPFAM" id="SSF103088">
    <property type="entry name" value="OmpA-like"/>
    <property type="match status" value="1"/>
</dbReference>
<dbReference type="Gene3D" id="3.30.1330.60">
    <property type="entry name" value="OmpA-like domain"/>
    <property type="match status" value="1"/>
</dbReference>
<dbReference type="RefSeq" id="WP_378119771.1">
    <property type="nucleotide sequence ID" value="NZ_JBHRTF010000004.1"/>
</dbReference>
<evidence type="ECO:0000259" key="3">
    <source>
        <dbReference type="PROSITE" id="PS51123"/>
    </source>
</evidence>
<evidence type="ECO:0000256" key="2">
    <source>
        <dbReference type="SAM" id="MobiDB-lite"/>
    </source>
</evidence>
<dbReference type="Gene3D" id="2.60.40.2540">
    <property type="match status" value="1"/>
</dbReference>
<organism evidence="4 5">
    <name type="scientific">Cellvibrio fontiphilus</name>
    <dbReference type="NCBI Taxonomy" id="1815559"/>
    <lineage>
        <taxon>Bacteria</taxon>
        <taxon>Pseudomonadati</taxon>
        <taxon>Pseudomonadota</taxon>
        <taxon>Gammaproteobacteria</taxon>
        <taxon>Cellvibrionales</taxon>
        <taxon>Cellvibrionaceae</taxon>
        <taxon>Cellvibrio</taxon>
    </lineage>
</organism>
<dbReference type="CDD" id="cd07185">
    <property type="entry name" value="OmpA_C-like"/>
    <property type="match status" value="1"/>
</dbReference>
<feature type="compositionally biased region" description="Polar residues" evidence="2">
    <location>
        <begin position="342"/>
        <end position="352"/>
    </location>
</feature>
<sequence length="352" mass="38391">MSCLFRIGFISSFSLSLVLFGVGVHAQTYSLGFNDAQWKLQTGHFACGLSQEIPGYGKAYFGKRAGGVSFFEFRDAKKNFPAGSVKLEAVPPQWRNDLSPQALMTLSVSTKLQLTGEQLKTLASALEAGTNVVFSSAGGDGSSNLRVILDARHFATKYTSFNQCIANIIPYTFDQLSRSIIYYAEDAQALSPSAKAQLDKIVRYSKADNKVLGLLVDSHSDKRATPEEAELISQQQAQLVSDYLVEKGLPTNFVTARWHGDQFPIADNSKKAGQAKNRRITLRLENESTRKDMERRVAALKAAEEKAAAEQAAKAAAAAEKQTSAEASSVTPSQLEDLVERQNLTNGKQPQL</sequence>
<dbReference type="InterPro" id="IPR050330">
    <property type="entry name" value="Bact_OuterMem_StrucFunc"/>
</dbReference>
<comment type="caution">
    <text evidence="4">The sequence shown here is derived from an EMBL/GenBank/DDBJ whole genome shotgun (WGS) entry which is preliminary data.</text>
</comment>
<feature type="region of interest" description="Disordered" evidence="2">
    <location>
        <begin position="313"/>
        <end position="352"/>
    </location>
</feature>
<dbReference type="InterPro" id="IPR036737">
    <property type="entry name" value="OmpA-like_sf"/>
</dbReference>
<dbReference type="Pfam" id="PF18393">
    <property type="entry name" value="MotY_N"/>
    <property type="match status" value="1"/>
</dbReference>
<dbReference type="InterPro" id="IPR006665">
    <property type="entry name" value="OmpA-like"/>
</dbReference>
<dbReference type="EMBL" id="JBHRTF010000004">
    <property type="protein sequence ID" value="MFC3116485.1"/>
    <property type="molecule type" value="Genomic_DNA"/>
</dbReference>
<reference evidence="5" key="1">
    <citation type="journal article" date="2019" name="Int. J. Syst. Evol. Microbiol.">
        <title>The Global Catalogue of Microorganisms (GCM) 10K type strain sequencing project: providing services to taxonomists for standard genome sequencing and annotation.</title>
        <authorList>
            <consortium name="The Broad Institute Genomics Platform"/>
            <consortium name="The Broad Institute Genome Sequencing Center for Infectious Disease"/>
            <person name="Wu L."/>
            <person name="Ma J."/>
        </authorList>
    </citation>
    <scope>NUCLEOTIDE SEQUENCE [LARGE SCALE GENOMIC DNA]</scope>
    <source>
        <strain evidence="5">KCTC 52237</strain>
    </source>
</reference>
<evidence type="ECO:0000256" key="1">
    <source>
        <dbReference type="PROSITE-ProRule" id="PRU00473"/>
    </source>
</evidence>
<gene>
    <name evidence="4" type="ORF">ACFODX_13010</name>
</gene>
<keyword evidence="5" id="KW-1185">Reference proteome</keyword>
<dbReference type="InterPro" id="IPR041544">
    <property type="entry name" value="MotY_N"/>
</dbReference>
<feature type="domain" description="OmpA-like" evidence="3">
    <location>
        <begin position="171"/>
        <end position="288"/>
    </location>
</feature>
<dbReference type="Pfam" id="PF00691">
    <property type="entry name" value="OmpA"/>
    <property type="match status" value="1"/>
</dbReference>
<dbReference type="PROSITE" id="PS51123">
    <property type="entry name" value="OMPA_2"/>
    <property type="match status" value="1"/>
</dbReference>
<dbReference type="PANTHER" id="PTHR30329">
    <property type="entry name" value="STATOR ELEMENT OF FLAGELLAR MOTOR COMPLEX"/>
    <property type="match status" value="1"/>
</dbReference>
<dbReference type="PRINTS" id="PR01023">
    <property type="entry name" value="NAFLGMOTY"/>
</dbReference>
<keyword evidence="1" id="KW-0472">Membrane</keyword>
<name>A0ABV7FGZ3_9GAMM</name>
<protein>
    <submittedName>
        <fullName evidence="4">OmpA family protein</fullName>
    </submittedName>
</protein>
<evidence type="ECO:0000313" key="4">
    <source>
        <dbReference type="EMBL" id="MFC3116485.1"/>
    </source>
</evidence>
<proteinExistence type="predicted"/>